<evidence type="ECO:0000259" key="11">
    <source>
        <dbReference type="PROSITE" id="PS50878"/>
    </source>
</evidence>
<dbReference type="CDD" id="cd00303">
    <property type="entry name" value="retropepsin_like"/>
    <property type="match status" value="1"/>
</dbReference>
<comment type="caution">
    <text evidence="13">The sequence shown here is derived from an EMBL/GenBank/DDBJ whole genome shotgun (WGS) entry which is preliminary data.</text>
</comment>
<dbReference type="GO" id="GO:0015074">
    <property type="term" value="P:DNA integration"/>
    <property type="evidence" value="ECO:0007669"/>
    <property type="project" value="InterPro"/>
</dbReference>
<dbReference type="Pfam" id="PF00078">
    <property type="entry name" value="RVT_1"/>
    <property type="match status" value="1"/>
</dbReference>
<gene>
    <name evidence="13" type="primary">Tf2-6_11</name>
    <name evidence="13" type="ORF">NGRA_3135</name>
</gene>
<dbReference type="Gene3D" id="3.30.70.270">
    <property type="match status" value="2"/>
</dbReference>
<evidence type="ECO:0000313" key="13">
    <source>
        <dbReference type="EMBL" id="KAF9760555.1"/>
    </source>
</evidence>
<dbReference type="GO" id="GO:0004190">
    <property type="term" value="F:aspartic-type endopeptidase activity"/>
    <property type="evidence" value="ECO:0007669"/>
    <property type="project" value="UniProtKB-KW"/>
</dbReference>
<dbReference type="InterPro" id="IPR043128">
    <property type="entry name" value="Rev_trsase/Diguanyl_cyclase"/>
</dbReference>
<dbReference type="CDD" id="cd01647">
    <property type="entry name" value="RT_LTR"/>
    <property type="match status" value="1"/>
</dbReference>
<dbReference type="Pfam" id="PF17917">
    <property type="entry name" value="RT_RNaseH"/>
    <property type="match status" value="1"/>
</dbReference>
<keyword evidence="9" id="KW-0695">RNA-directed DNA polymerase</keyword>
<protein>
    <recommendedName>
        <fullName evidence="1">RNA-directed DNA polymerase</fullName>
        <ecNumber evidence="1">2.7.7.49</ecNumber>
    </recommendedName>
</protein>
<evidence type="ECO:0000259" key="12">
    <source>
        <dbReference type="PROSITE" id="PS50994"/>
    </source>
</evidence>
<dbReference type="GO" id="GO:0003676">
    <property type="term" value="F:nucleic acid binding"/>
    <property type="evidence" value="ECO:0007669"/>
    <property type="project" value="InterPro"/>
</dbReference>
<evidence type="ECO:0000256" key="9">
    <source>
        <dbReference type="ARBA" id="ARBA00022918"/>
    </source>
</evidence>
<dbReference type="InterPro" id="IPR021109">
    <property type="entry name" value="Peptidase_aspartic_dom_sf"/>
</dbReference>
<dbReference type="PANTHER" id="PTHR37984">
    <property type="entry name" value="PROTEIN CBG26694"/>
    <property type="match status" value="1"/>
</dbReference>
<dbReference type="PROSITE" id="PS00141">
    <property type="entry name" value="ASP_PROTEASE"/>
    <property type="match status" value="1"/>
</dbReference>
<dbReference type="SUPFAM" id="SSF56672">
    <property type="entry name" value="DNA/RNA polymerases"/>
    <property type="match status" value="1"/>
</dbReference>
<feature type="domain" description="Peptidase A2" evidence="10">
    <location>
        <begin position="197"/>
        <end position="276"/>
    </location>
</feature>
<reference evidence="13 14" key="1">
    <citation type="journal article" date="2020" name="Genome Biol. Evol.">
        <title>Comparative genomics of strictly vertically transmitted, feminizing microsporidia endosymbionts of amphipod crustaceans.</title>
        <authorList>
            <person name="Cormier A."/>
            <person name="Chebbi M.A."/>
            <person name="Giraud I."/>
            <person name="Wattier R."/>
            <person name="Teixeira M."/>
            <person name="Gilbert C."/>
            <person name="Rigaud T."/>
            <person name="Cordaux R."/>
        </authorList>
    </citation>
    <scope>NUCLEOTIDE SEQUENCE [LARGE SCALE GENOMIC DNA]</scope>
    <source>
        <strain evidence="13 14">Ou3-Ou53</strain>
    </source>
</reference>
<dbReference type="InterPro" id="IPR012337">
    <property type="entry name" value="RNaseH-like_sf"/>
</dbReference>
<evidence type="ECO:0000256" key="2">
    <source>
        <dbReference type="ARBA" id="ARBA00022670"/>
    </source>
</evidence>
<dbReference type="GO" id="GO:0005634">
    <property type="term" value="C:nucleus"/>
    <property type="evidence" value="ECO:0007669"/>
    <property type="project" value="UniProtKB-ARBA"/>
</dbReference>
<evidence type="ECO:0000256" key="6">
    <source>
        <dbReference type="ARBA" id="ARBA00022750"/>
    </source>
</evidence>
<dbReference type="PROSITE" id="PS50994">
    <property type="entry name" value="INTEGRASE"/>
    <property type="match status" value="1"/>
</dbReference>
<keyword evidence="14" id="KW-1185">Reference proteome</keyword>
<evidence type="ECO:0000256" key="3">
    <source>
        <dbReference type="ARBA" id="ARBA00022679"/>
    </source>
</evidence>
<dbReference type="EC" id="2.7.7.49" evidence="1"/>
<evidence type="ECO:0000313" key="14">
    <source>
        <dbReference type="Proteomes" id="UP000740883"/>
    </source>
</evidence>
<feature type="domain" description="Integrase catalytic" evidence="12">
    <location>
        <begin position="847"/>
        <end position="1005"/>
    </location>
</feature>
<dbReference type="InterPro" id="IPR041588">
    <property type="entry name" value="Integrase_H2C2"/>
</dbReference>
<dbReference type="InterPro" id="IPR001584">
    <property type="entry name" value="Integrase_cat-core"/>
</dbReference>
<dbReference type="SUPFAM" id="SSF50630">
    <property type="entry name" value="Acid proteases"/>
    <property type="match status" value="1"/>
</dbReference>
<dbReference type="PANTHER" id="PTHR37984:SF5">
    <property type="entry name" value="PROTEIN NYNRIN-LIKE"/>
    <property type="match status" value="1"/>
</dbReference>
<keyword evidence="7" id="KW-0255">Endonuclease</keyword>
<keyword evidence="2" id="KW-0645">Protease</keyword>
<dbReference type="GO" id="GO:0004519">
    <property type="term" value="F:endonuclease activity"/>
    <property type="evidence" value="ECO:0007669"/>
    <property type="project" value="UniProtKB-KW"/>
</dbReference>
<dbReference type="AlphaFoldDB" id="A0A9P6GXZ6"/>
<proteinExistence type="predicted"/>
<keyword evidence="3" id="KW-0808">Transferase</keyword>
<dbReference type="Pfam" id="PF00665">
    <property type="entry name" value="rve"/>
    <property type="match status" value="1"/>
</dbReference>
<evidence type="ECO:0000256" key="7">
    <source>
        <dbReference type="ARBA" id="ARBA00022759"/>
    </source>
</evidence>
<dbReference type="Gene3D" id="2.40.70.10">
    <property type="entry name" value="Acid Proteases"/>
    <property type="match status" value="1"/>
</dbReference>
<dbReference type="InterPro" id="IPR001995">
    <property type="entry name" value="Peptidase_A2_cat"/>
</dbReference>
<dbReference type="OrthoDB" id="3341476at2759"/>
<evidence type="ECO:0000259" key="10">
    <source>
        <dbReference type="PROSITE" id="PS50175"/>
    </source>
</evidence>
<dbReference type="PROSITE" id="PS50175">
    <property type="entry name" value="ASP_PROT_RETROV"/>
    <property type="match status" value="1"/>
</dbReference>
<dbReference type="Gene3D" id="3.10.10.10">
    <property type="entry name" value="HIV Type 1 Reverse Transcriptase, subunit A, domain 1"/>
    <property type="match status" value="1"/>
</dbReference>
<dbReference type="FunFam" id="3.30.70.270:FF:000020">
    <property type="entry name" value="Transposon Tf2-6 polyprotein-like Protein"/>
    <property type="match status" value="1"/>
</dbReference>
<accession>A0A9P6GXZ6</accession>
<evidence type="ECO:0000256" key="4">
    <source>
        <dbReference type="ARBA" id="ARBA00022695"/>
    </source>
</evidence>
<sequence length="1117" mass="127772">FLTSKHPNSREEYTELLKYANDLFKKNYMNITPLTQVVINKAPVEVKALLLQAAESVPTWDQFLKRAEDVAWIAFPDKTLNCIEKCSRVATVSSETYCEWHESRSHNTKDCEFLKQLKSQYKKGNVKMYNRGRSNSYAKNVRTISGNNEDCEHCSCQPKNTPSSADDINKQFFIYSTNSKLTNNPFFLNLWSGAESFKCLVDTGADVSIIPSSIVENKTISPLTGKTRIVSACGNELDICGSLQNLQLRTEQGKEIVFSPLVVKGGPRYLILGIDVILKHYDLLSTCLNQMNTDENKRLTKSKKYVEMNSLEASLKEYEDIFTTEIAEMNLCKEGVHKIETGCNGPVYQRTYRVPIHYEAEIEKEIRKNLNLGIIRRSKSAWCSRIVPVTKPDGTLRMCIDYRPLNKITKKDRYPLPRIDEILDALAGSEFFTSLDATSGYYQIAVDERDREKTAFAWKGGLFEFNRMPFGLCNAPATFQRTMDKILGDKRGTYVLPYLDDIIIYSKNLEEHKAHVVEVMRKLKEAGVSLNQKKCKIAQREIKILGSVVSKDKIIPDPDKVKAIKEFPAPRTVRELRSFLGVTNYCREYIKEYAITLKPLFDLLKGDKKDSQRKLVWTLESTRAFKEIKTLISLGLERAQPDFTKPFILTTDASDYGIGAILSQVREDGREKMISAFSKNLDKAQLNYSVTDKELLAVVKGIENYRHYLLGAQFTLRTDHKALAYLWETKNPCSRILRWSLKLQEYSFNVEYIRGSTNIADACSRALCLNVTRLETTVELTDKQKEEVLRDYHETSGHGTANTMKFLLDGRYKWKGMINDIENYVKQCRICTMIGGERTNTKNKMILATRPNDIWELDLIGRIPTKNGNKFVFVAIDHFSKWIETKVIPNKSERTITSCIIELILKRHGTPNRIITDCGLEFKNRCVQALAKKEGIEWNFASPAHHKTVGCVERVNQTLWNKVRKLSNFGKRCWEKVVPLATYAVNISFNRAIGTSPFLMKHGRTPELKTDKMLGIPSTDVDLVRLYDRRQHNLEKYRKSITKGCIEIPTTFKIGDRVLVFKKKLSNKLLSCWTPGYVVVGMIPPDAYLVKSGNTTIRLNKSHLKLDTVQPGREVSY</sequence>
<dbReference type="EMBL" id="SBJO01000608">
    <property type="protein sequence ID" value="KAF9760555.1"/>
    <property type="molecule type" value="Genomic_DNA"/>
</dbReference>
<evidence type="ECO:0000256" key="5">
    <source>
        <dbReference type="ARBA" id="ARBA00022722"/>
    </source>
</evidence>
<dbReference type="SUPFAM" id="SSF53098">
    <property type="entry name" value="Ribonuclease H-like"/>
    <property type="match status" value="1"/>
</dbReference>
<dbReference type="PROSITE" id="PS50878">
    <property type="entry name" value="RT_POL"/>
    <property type="match status" value="1"/>
</dbReference>
<keyword evidence="5" id="KW-0540">Nuclease</keyword>
<dbReference type="InterPro" id="IPR043502">
    <property type="entry name" value="DNA/RNA_pol_sf"/>
</dbReference>
<keyword evidence="6" id="KW-0064">Aspartyl protease</keyword>
<name>A0A9P6GXZ6_9MICR</name>
<dbReference type="Gene3D" id="1.10.340.70">
    <property type="match status" value="1"/>
</dbReference>
<evidence type="ECO:0000256" key="1">
    <source>
        <dbReference type="ARBA" id="ARBA00012493"/>
    </source>
</evidence>
<dbReference type="Pfam" id="PF17921">
    <property type="entry name" value="Integrase_H2C2"/>
    <property type="match status" value="1"/>
</dbReference>
<feature type="non-terminal residue" evidence="13">
    <location>
        <position position="1"/>
    </location>
</feature>
<dbReference type="InterPro" id="IPR000477">
    <property type="entry name" value="RT_dom"/>
</dbReference>
<dbReference type="CDD" id="cd09274">
    <property type="entry name" value="RNase_HI_RT_Ty3"/>
    <property type="match status" value="1"/>
</dbReference>
<evidence type="ECO:0000256" key="8">
    <source>
        <dbReference type="ARBA" id="ARBA00022801"/>
    </source>
</evidence>
<dbReference type="GO" id="GO:0003964">
    <property type="term" value="F:RNA-directed DNA polymerase activity"/>
    <property type="evidence" value="ECO:0007669"/>
    <property type="project" value="UniProtKB-KW"/>
</dbReference>
<dbReference type="GO" id="GO:0006508">
    <property type="term" value="P:proteolysis"/>
    <property type="evidence" value="ECO:0007669"/>
    <property type="project" value="UniProtKB-KW"/>
</dbReference>
<dbReference type="InterPro" id="IPR001969">
    <property type="entry name" value="Aspartic_peptidase_AS"/>
</dbReference>
<feature type="domain" description="Reverse transcriptase" evidence="11">
    <location>
        <begin position="370"/>
        <end position="549"/>
    </location>
</feature>
<keyword evidence="4" id="KW-0548">Nucleotidyltransferase</keyword>
<dbReference type="FunFam" id="3.10.10.10:FF:000007">
    <property type="entry name" value="Retrovirus-related Pol polyprotein from transposon 17.6-like Protein"/>
    <property type="match status" value="1"/>
</dbReference>
<keyword evidence="8" id="KW-0378">Hydrolase</keyword>
<dbReference type="Proteomes" id="UP000740883">
    <property type="component" value="Unassembled WGS sequence"/>
</dbReference>
<dbReference type="InterPro" id="IPR050951">
    <property type="entry name" value="Retrovirus_Pol_polyprotein"/>
</dbReference>
<dbReference type="InterPro" id="IPR036397">
    <property type="entry name" value="RNaseH_sf"/>
</dbReference>
<dbReference type="InterPro" id="IPR041373">
    <property type="entry name" value="RT_RNaseH"/>
</dbReference>
<organism evidence="13 14">
    <name type="scientific">Nosema granulosis</name>
    <dbReference type="NCBI Taxonomy" id="83296"/>
    <lineage>
        <taxon>Eukaryota</taxon>
        <taxon>Fungi</taxon>
        <taxon>Fungi incertae sedis</taxon>
        <taxon>Microsporidia</taxon>
        <taxon>Nosematidae</taxon>
        <taxon>Nosema</taxon>
    </lineage>
</organism>
<dbReference type="Gene3D" id="3.30.420.10">
    <property type="entry name" value="Ribonuclease H-like superfamily/Ribonuclease H"/>
    <property type="match status" value="1"/>
</dbReference>